<dbReference type="AlphaFoldDB" id="A0A7L2CAY8"/>
<reference evidence="7 8" key="1">
    <citation type="submission" date="2019-09" db="EMBL/GenBank/DDBJ databases">
        <title>Bird 10,000 Genomes (B10K) Project - Family phase.</title>
        <authorList>
            <person name="Zhang G."/>
        </authorList>
    </citation>
    <scope>NUCLEOTIDE SEQUENCE [LARGE SCALE GENOMIC DNA]</scope>
    <source>
        <strain evidence="7">B10K-DU-001-15</strain>
        <tissue evidence="7">Muscle</tissue>
    </source>
</reference>
<keyword evidence="3 5" id="KW-0863">Zinc-finger</keyword>
<protein>
    <submittedName>
        <fullName evidence="7">ZN417 protein</fullName>
    </submittedName>
</protein>
<keyword evidence="2" id="KW-0677">Repeat</keyword>
<evidence type="ECO:0000256" key="4">
    <source>
        <dbReference type="ARBA" id="ARBA00022833"/>
    </source>
</evidence>
<dbReference type="EMBL" id="VWYE01025992">
    <property type="protein sequence ID" value="NXQ35181.1"/>
    <property type="molecule type" value="Genomic_DNA"/>
</dbReference>
<proteinExistence type="predicted"/>
<dbReference type="InterPro" id="IPR036236">
    <property type="entry name" value="Znf_C2H2_sf"/>
</dbReference>
<feature type="non-terminal residue" evidence="7">
    <location>
        <position position="1"/>
    </location>
</feature>
<evidence type="ECO:0000256" key="2">
    <source>
        <dbReference type="ARBA" id="ARBA00022737"/>
    </source>
</evidence>
<accession>A0A7L2CAY8</accession>
<dbReference type="PANTHER" id="PTHR23226:SF405">
    <property type="entry name" value="GASTRULA ZINC FINGER PROTEIN XLCGF26.1-LIKE-RELATED"/>
    <property type="match status" value="1"/>
</dbReference>
<dbReference type="InterPro" id="IPR013087">
    <property type="entry name" value="Znf_C2H2_type"/>
</dbReference>
<comment type="caution">
    <text evidence="7">The sequence shown here is derived from an EMBL/GenBank/DDBJ whole genome shotgun (WGS) entry which is preliminary data.</text>
</comment>
<dbReference type="FunFam" id="3.30.160.60:FF:000295">
    <property type="entry name" value="zinc finger protein 19"/>
    <property type="match status" value="1"/>
</dbReference>
<keyword evidence="8" id="KW-1185">Reference proteome</keyword>
<keyword evidence="1" id="KW-0479">Metal-binding</keyword>
<keyword evidence="4" id="KW-0862">Zinc</keyword>
<dbReference type="FunFam" id="3.30.160.60:FF:002343">
    <property type="entry name" value="Zinc finger protein 33A"/>
    <property type="match status" value="1"/>
</dbReference>
<dbReference type="GO" id="GO:0000981">
    <property type="term" value="F:DNA-binding transcription factor activity, RNA polymerase II-specific"/>
    <property type="evidence" value="ECO:0007669"/>
    <property type="project" value="TreeGrafter"/>
</dbReference>
<dbReference type="Gene3D" id="3.30.160.60">
    <property type="entry name" value="Classic Zinc Finger"/>
    <property type="match status" value="2"/>
</dbReference>
<evidence type="ECO:0000313" key="8">
    <source>
        <dbReference type="Proteomes" id="UP000571582"/>
    </source>
</evidence>
<dbReference type="SUPFAM" id="SSF57667">
    <property type="entry name" value="beta-beta-alpha zinc fingers"/>
    <property type="match status" value="1"/>
</dbReference>
<feature type="domain" description="C2H2-type" evidence="6">
    <location>
        <begin position="34"/>
        <end position="61"/>
    </location>
</feature>
<dbReference type="Proteomes" id="UP000571582">
    <property type="component" value="Unassembled WGS sequence"/>
</dbReference>
<dbReference type="GO" id="GO:0008270">
    <property type="term" value="F:zinc ion binding"/>
    <property type="evidence" value="ECO:0007669"/>
    <property type="project" value="UniProtKB-KW"/>
</dbReference>
<evidence type="ECO:0000256" key="5">
    <source>
        <dbReference type="PROSITE-ProRule" id="PRU00042"/>
    </source>
</evidence>
<evidence type="ECO:0000259" key="6">
    <source>
        <dbReference type="PROSITE" id="PS50157"/>
    </source>
</evidence>
<name>A0A7L2CAY8_9PASS</name>
<dbReference type="PANTHER" id="PTHR23226">
    <property type="entry name" value="ZINC FINGER AND SCAN DOMAIN-CONTAINING"/>
    <property type="match status" value="1"/>
</dbReference>
<organism evidence="7 8">
    <name type="scientific">Alaudala cheleensis</name>
    <name type="common">Asian short-toed lark</name>
    <dbReference type="NCBI Taxonomy" id="670337"/>
    <lineage>
        <taxon>Eukaryota</taxon>
        <taxon>Metazoa</taxon>
        <taxon>Chordata</taxon>
        <taxon>Craniata</taxon>
        <taxon>Vertebrata</taxon>
        <taxon>Euteleostomi</taxon>
        <taxon>Archelosauria</taxon>
        <taxon>Archosauria</taxon>
        <taxon>Dinosauria</taxon>
        <taxon>Saurischia</taxon>
        <taxon>Theropoda</taxon>
        <taxon>Coelurosauria</taxon>
        <taxon>Aves</taxon>
        <taxon>Neognathae</taxon>
        <taxon>Neoaves</taxon>
        <taxon>Telluraves</taxon>
        <taxon>Australaves</taxon>
        <taxon>Passeriformes</taxon>
        <taxon>Sylvioidea</taxon>
        <taxon>Alaudidae</taxon>
        <taxon>Alaudala</taxon>
    </lineage>
</organism>
<dbReference type="GO" id="GO:0000978">
    <property type="term" value="F:RNA polymerase II cis-regulatory region sequence-specific DNA binding"/>
    <property type="evidence" value="ECO:0007669"/>
    <property type="project" value="TreeGrafter"/>
</dbReference>
<gene>
    <name evidence="7" type="primary">Znf417</name>
    <name evidence="7" type="ORF">ALACHE_R05915</name>
</gene>
<evidence type="ECO:0000256" key="1">
    <source>
        <dbReference type="ARBA" id="ARBA00022723"/>
    </source>
</evidence>
<feature type="non-terminal residue" evidence="7">
    <location>
        <position position="61"/>
    </location>
</feature>
<evidence type="ECO:0000256" key="3">
    <source>
        <dbReference type="ARBA" id="ARBA00022771"/>
    </source>
</evidence>
<sequence>HTGERPYECNQCRKRFLTSSDLVHQWIHSDERPFRCPNYGKNFYHNSRLVTHRRIHTGERP</sequence>
<dbReference type="PROSITE" id="PS50157">
    <property type="entry name" value="ZINC_FINGER_C2H2_2"/>
    <property type="match status" value="2"/>
</dbReference>
<evidence type="ECO:0000313" key="7">
    <source>
        <dbReference type="EMBL" id="NXQ35181.1"/>
    </source>
</evidence>
<feature type="domain" description="C2H2-type" evidence="6">
    <location>
        <begin position="7"/>
        <end position="33"/>
    </location>
</feature>